<protein>
    <submittedName>
        <fullName evidence="2">Uncharacterized protein</fullName>
    </submittedName>
</protein>
<comment type="caution">
    <text evidence="2">The sequence shown here is derived from an EMBL/GenBank/DDBJ whole genome shotgun (WGS) entry which is preliminary data.</text>
</comment>
<proteinExistence type="predicted"/>
<feature type="transmembrane region" description="Helical" evidence="1">
    <location>
        <begin position="12"/>
        <end position="34"/>
    </location>
</feature>
<dbReference type="RefSeq" id="WP_158718360.1">
    <property type="nucleotide sequence ID" value="NZ_BMRU01000002.1"/>
</dbReference>
<reference evidence="3" key="1">
    <citation type="submission" date="2020-09" db="EMBL/GenBank/DDBJ databases">
        <title>Whole genome shotgun sequence of Streptomyces cinnamonensis NBRC 15873.</title>
        <authorList>
            <person name="Komaki H."/>
            <person name="Tamura T."/>
        </authorList>
    </citation>
    <scope>NUCLEOTIDE SEQUENCE [LARGE SCALE GENOMIC DNA]</scope>
    <source>
        <strain evidence="3">NBRC 15873</strain>
    </source>
</reference>
<keyword evidence="3" id="KW-1185">Reference proteome</keyword>
<evidence type="ECO:0000313" key="2">
    <source>
        <dbReference type="EMBL" id="GHI13656.1"/>
    </source>
</evidence>
<keyword evidence="1" id="KW-0472">Membrane</keyword>
<keyword evidence="1" id="KW-1133">Transmembrane helix</keyword>
<keyword evidence="1" id="KW-0812">Transmembrane</keyword>
<evidence type="ECO:0000313" key="3">
    <source>
        <dbReference type="Proteomes" id="UP000660554"/>
    </source>
</evidence>
<gene>
    <name evidence="2" type="ORF">Scinn_31190</name>
</gene>
<accession>A0ABQ3NLK1</accession>
<dbReference type="Proteomes" id="UP000660554">
    <property type="component" value="Unassembled WGS sequence"/>
</dbReference>
<dbReference type="GeneID" id="86952880"/>
<sequence>MLRHRSLVPSVTTVSAVTAVPAAVLAGLVLRLVLRRRLDGRTGRFRLRLRRDR</sequence>
<evidence type="ECO:0000256" key="1">
    <source>
        <dbReference type="SAM" id="Phobius"/>
    </source>
</evidence>
<name>A0ABQ3NLK1_STRVG</name>
<organism evidence="2 3">
    <name type="scientific">Streptomyces virginiae</name>
    <name type="common">Streptomyces cinnamonensis</name>
    <dbReference type="NCBI Taxonomy" id="1961"/>
    <lineage>
        <taxon>Bacteria</taxon>
        <taxon>Bacillati</taxon>
        <taxon>Actinomycetota</taxon>
        <taxon>Actinomycetes</taxon>
        <taxon>Kitasatosporales</taxon>
        <taxon>Streptomycetaceae</taxon>
        <taxon>Streptomyces</taxon>
    </lineage>
</organism>
<dbReference type="EMBL" id="BNDV01000008">
    <property type="protein sequence ID" value="GHI13656.1"/>
    <property type="molecule type" value="Genomic_DNA"/>
</dbReference>